<dbReference type="Proteomes" id="UP001552527">
    <property type="component" value="Unassembled WGS sequence"/>
</dbReference>
<organism evidence="10 11">
    <name type="scientific">Streptomyces werraensis</name>
    <dbReference type="NCBI Taxonomy" id="68284"/>
    <lineage>
        <taxon>Bacteria</taxon>
        <taxon>Bacillati</taxon>
        <taxon>Actinomycetota</taxon>
        <taxon>Actinomycetes</taxon>
        <taxon>Kitasatosporales</taxon>
        <taxon>Streptomycetaceae</taxon>
        <taxon>Streptomyces</taxon>
    </lineage>
</organism>
<keyword evidence="5" id="KW-0406">Ion transport</keyword>
<gene>
    <name evidence="10" type="ORF">AB0K95_09090</name>
</gene>
<feature type="transmembrane region" description="Helical" evidence="8">
    <location>
        <begin position="67"/>
        <end position="88"/>
    </location>
</feature>
<evidence type="ECO:0000256" key="7">
    <source>
        <dbReference type="SAM" id="MobiDB-lite"/>
    </source>
</evidence>
<feature type="transmembrane region" description="Helical" evidence="8">
    <location>
        <begin position="109"/>
        <end position="126"/>
    </location>
</feature>
<keyword evidence="3 8" id="KW-0812">Transmembrane</keyword>
<evidence type="ECO:0000313" key="11">
    <source>
        <dbReference type="Proteomes" id="UP001552527"/>
    </source>
</evidence>
<keyword evidence="6 8" id="KW-0472">Membrane</keyword>
<evidence type="ECO:0000256" key="1">
    <source>
        <dbReference type="ARBA" id="ARBA00004141"/>
    </source>
</evidence>
<proteinExistence type="predicted"/>
<dbReference type="InterPro" id="IPR038770">
    <property type="entry name" value="Na+/solute_symporter_sf"/>
</dbReference>
<evidence type="ECO:0000256" key="6">
    <source>
        <dbReference type="ARBA" id="ARBA00023136"/>
    </source>
</evidence>
<reference evidence="10 11" key="1">
    <citation type="submission" date="2024-06" db="EMBL/GenBank/DDBJ databases">
        <title>The Natural Products Discovery Center: Release of the First 8490 Sequenced Strains for Exploring Actinobacteria Biosynthetic Diversity.</title>
        <authorList>
            <person name="Kalkreuter E."/>
            <person name="Kautsar S.A."/>
            <person name="Yang D."/>
            <person name="Bader C.D."/>
            <person name="Teijaro C.N."/>
            <person name="Fluegel L."/>
            <person name="Davis C.M."/>
            <person name="Simpson J.R."/>
            <person name="Lauterbach L."/>
            <person name="Steele A.D."/>
            <person name="Gui C."/>
            <person name="Meng S."/>
            <person name="Li G."/>
            <person name="Viehrig K."/>
            <person name="Ye F."/>
            <person name="Su P."/>
            <person name="Kiefer A.F."/>
            <person name="Nichols A."/>
            <person name="Cepeda A.J."/>
            <person name="Yan W."/>
            <person name="Fan B."/>
            <person name="Jiang Y."/>
            <person name="Adhikari A."/>
            <person name="Zheng C.-J."/>
            <person name="Schuster L."/>
            <person name="Cowan T.M."/>
            <person name="Smanski M.J."/>
            <person name="Chevrette M.G."/>
            <person name="De Carvalho L.P.S."/>
            <person name="Shen B."/>
        </authorList>
    </citation>
    <scope>NUCLEOTIDE SEQUENCE [LARGE SCALE GENOMIC DNA]</scope>
    <source>
        <strain evidence="10 11">NPDC052768</strain>
    </source>
</reference>
<dbReference type="PANTHER" id="PTHR32468:SF0">
    <property type="entry name" value="K(+)_H(+) ANTIPORTER 1"/>
    <property type="match status" value="1"/>
</dbReference>
<evidence type="ECO:0000256" key="3">
    <source>
        <dbReference type="ARBA" id="ARBA00022692"/>
    </source>
</evidence>
<protein>
    <submittedName>
        <fullName evidence="10">Cation:proton antiporter</fullName>
    </submittedName>
</protein>
<feature type="transmembrane region" description="Helical" evidence="8">
    <location>
        <begin position="170"/>
        <end position="194"/>
    </location>
</feature>
<dbReference type="Pfam" id="PF00999">
    <property type="entry name" value="Na_H_Exchanger"/>
    <property type="match status" value="1"/>
</dbReference>
<evidence type="ECO:0000256" key="5">
    <source>
        <dbReference type="ARBA" id="ARBA00023065"/>
    </source>
</evidence>
<dbReference type="Gene3D" id="1.20.1530.20">
    <property type="match status" value="1"/>
</dbReference>
<feature type="compositionally biased region" description="Low complexity" evidence="7">
    <location>
        <begin position="406"/>
        <end position="426"/>
    </location>
</feature>
<feature type="transmembrane region" description="Helical" evidence="8">
    <location>
        <begin position="36"/>
        <end position="55"/>
    </location>
</feature>
<comment type="subcellular location">
    <subcellularLocation>
        <location evidence="1">Membrane</location>
        <topology evidence="1">Multi-pass membrane protein</topology>
    </subcellularLocation>
</comment>
<feature type="domain" description="Cation/H+ exchanger transmembrane" evidence="9">
    <location>
        <begin position="25"/>
        <end position="405"/>
    </location>
</feature>
<dbReference type="InterPro" id="IPR006153">
    <property type="entry name" value="Cation/H_exchanger_TM"/>
</dbReference>
<dbReference type="EMBL" id="JBFATE010000003">
    <property type="protein sequence ID" value="MEV5245409.1"/>
    <property type="molecule type" value="Genomic_DNA"/>
</dbReference>
<feature type="transmembrane region" description="Helical" evidence="8">
    <location>
        <begin position="288"/>
        <end position="305"/>
    </location>
</feature>
<feature type="transmembrane region" description="Helical" evidence="8">
    <location>
        <begin position="235"/>
        <end position="252"/>
    </location>
</feature>
<evidence type="ECO:0000313" key="10">
    <source>
        <dbReference type="EMBL" id="MEV5245409.1"/>
    </source>
</evidence>
<dbReference type="PANTHER" id="PTHR32468">
    <property type="entry name" value="CATION/H + ANTIPORTER"/>
    <property type="match status" value="1"/>
</dbReference>
<feature type="transmembrane region" description="Helical" evidence="8">
    <location>
        <begin position="138"/>
        <end position="158"/>
    </location>
</feature>
<feature type="transmembrane region" description="Helical" evidence="8">
    <location>
        <begin position="6"/>
        <end position="24"/>
    </location>
</feature>
<keyword evidence="2" id="KW-0813">Transport</keyword>
<feature type="region of interest" description="Disordered" evidence="7">
    <location>
        <begin position="406"/>
        <end position="443"/>
    </location>
</feature>
<sequence length="443" mass="45275">MSSPDPITQLLVTVPVVILGCQAGARLMRRCGQPPVIGEITVGILLGPSLLGSLFPQAQHWLFPDSVLVPLSALGTVGLLTFMFLAGLELDLGALRGQGRATLAVSQTGMWLPLGLGAVLALAMYGPLAPDGVGKPVFVMFIAVAMSITAFPVLARILDDRGLHGTPVGALAMACAAVDDVTAWCLLAVVMATIASTGLLGAGVTALAAAGFVVVLLGVVRPLLGRRAHLAERHADSVVMTFLVSGLFLAAFTTDRIGVHALFGAFLLGVAVPGHSRKVARCAGQMRTFVVPVLLPLYFVVGGLHTDVLLLVGSLDLWLWTAVVVAVAVAGKWGGTALAARAAGHDWNSALAIGALMNCRGLTELIVLNIGREQGVIGTELFTVLVVMALLSTAVTSPAVSRLLRGAPEPSGGASASPGGAPAVGGTRHALRTAPAERPGRAA</sequence>
<feature type="transmembrane region" description="Helical" evidence="8">
    <location>
        <begin position="200"/>
        <end position="223"/>
    </location>
</feature>
<dbReference type="RefSeq" id="WP_364019977.1">
    <property type="nucleotide sequence ID" value="NZ_JBFATD010000003.1"/>
</dbReference>
<keyword evidence="11" id="KW-1185">Reference proteome</keyword>
<name>A0ABV3JBJ1_9ACTN</name>
<keyword evidence="4 8" id="KW-1133">Transmembrane helix</keyword>
<comment type="caution">
    <text evidence="10">The sequence shown here is derived from an EMBL/GenBank/DDBJ whole genome shotgun (WGS) entry which is preliminary data.</text>
</comment>
<evidence type="ECO:0000256" key="4">
    <source>
        <dbReference type="ARBA" id="ARBA00022989"/>
    </source>
</evidence>
<feature type="transmembrane region" description="Helical" evidence="8">
    <location>
        <begin position="317"/>
        <end position="338"/>
    </location>
</feature>
<evidence type="ECO:0000256" key="8">
    <source>
        <dbReference type="SAM" id="Phobius"/>
    </source>
</evidence>
<accession>A0ABV3JBJ1</accession>
<evidence type="ECO:0000259" key="9">
    <source>
        <dbReference type="Pfam" id="PF00999"/>
    </source>
</evidence>
<feature type="transmembrane region" description="Helical" evidence="8">
    <location>
        <begin position="258"/>
        <end position="276"/>
    </location>
</feature>
<dbReference type="InterPro" id="IPR050794">
    <property type="entry name" value="CPA2_transporter"/>
</dbReference>
<evidence type="ECO:0000256" key="2">
    <source>
        <dbReference type="ARBA" id="ARBA00022448"/>
    </source>
</evidence>